<dbReference type="AlphaFoldDB" id="A0AA40APQ4"/>
<name>A0AA40APQ4_9PEZI</name>
<dbReference type="PROSITE" id="PS51375">
    <property type="entry name" value="PPR"/>
    <property type="match status" value="2"/>
</dbReference>
<dbReference type="NCBIfam" id="TIGR00756">
    <property type="entry name" value="PPR"/>
    <property type="match status" value="2"/>
</dbReference>
<dbReference type="Proteomes" id="UP001172102">
    <property type="component" value="Unassembled WGS sequence"/>
</dbReference>
<proteinExistence type="predicted"/>
<feature type="compositionally biased region" description="Polar residues" evidence="3">
    <location>
        <begin position="83"/>
        <end position="102"/>
    </location>
</feature>
<accession>A0AA40APQ4</accession>
<dbReference type="InterPro" id="IPR002885">
    <property type="entry name" value="PPR_rpt"/>
</dbReference>
<sequence length="934" mass="105309">MVKEMQRVGPLRGCCLTGIQRQLASLPIRARPSRRLKSTSSLDPPIDPETFLKLFEEVGQSPSRPLRRSKAAPRLPSEPPEGFSSTVHLNQPDLPSTESFSEPTLDYAFKDTSPQSPQVISTDTTLNQPDTASEALAETATPLRPLGRPRSSPFPRRIQYRGIRPEYYPFPKPPGSDLRVYQGTRADSERIRDLSLLNVITDPGDKLNAKRRFRIWKRAFRDAWDVLLAGRVSHSRDLKHIHPRNLDQGQIQLQSLLPLQGVEAMRVIWFQQPKENRIAGWQHVMADALQLAPDRFHEVLVATFEEEASPVHVVKDCLNFFIQQYRSSSPEQQPEHLAKLHGLLLHILHNSSPEYVPAHGVIPQNVLYWATRAGDGKTLLDIFMELKIHDHPINGYTKLQFASVFAKDPLYKRTALAILQDLVHDDGFKLNGPHGLALCTSILSYPTRYAREELDGETIRELYEGLLELGIEPNVITFTAIIRVLTLDKDMQNAWQVYRIMRERDIEPDMHLFSVLLNGCKLVGDLKSIIEIVQQVQNSPTLADDKPFWNDVIHSILYACTFDTGTGSDTGGDKRPYDERRHLFHVAFPLIIKAYAKVFNTKPLETLLQADVIKSHLETTPEASPLQSDFADFQQNLASLVESIQPREHVLEPEPYTLCTIIMAYIKSSISVFPIITFYHRFRTLLLQNDPVMAGFIRANGTLVHDTVIMELSAFDGMLRVGLDVMSDMLVDAARPAAGYHHNIQLHPAPSIFTWSIMLKALTARKQFKQGERLLRKMNEHGIKPTRVTWNTLIAGHALAQNVQGTVDALQRAEQASSSPDKFTMKAFSYLGDKSSALRMMEEMMERRRKIIEQKGLQPLNPKPEYEEMLDEVANISKAVLRNSGAPNHGLSHMIRAAAAQPNMIQGAPGKTGVRTAMHRTLDPTLLTLEGQGT</sequence>
<dbReference type="PANTHER" id="PTHR47941">
    <property type="entry name" value="PENTATRICOPEPTIDE REPEAT-CONTAINING PROTEIN 3, MITOCHONDRIAL"/>
    <property type="match status" value="1"/>
</dbReference>
<dbReference type="InterPro" id="IPR011990">
    <property type="entry name" value="TPR-like_helical_dom_sf"/>
</dbReference>
<reference evidence="4" key="1">
    <citation type="submission" date="2023-06" db="EMBL/GenBank/DDBJ databases">
        <title>Genome-scale phylogeny and comparative genomics of the fungal order Sordariales.</title>
        <authorList>
            <consortium name="Lawrence Berkeley National Laboratory"/>
            <person name="Hensen N."/>
            <person name="Bonometti L."/>
            <person name="Westerberg I."/>
            <person name="Brannstrom I.O."/>
            <person name="Guillou S."/>
            <person name="Cros-Aarteil S."/>
            <person name="Calhoun S."/>
            <person name="Haridas S."/>
            <person name="Kuo A."/>
            <person name="Mondo S."/>
            <person name="Pangilinan J."/>
            <person name="Riley R."/>
            <person name="Labutti K."/>
            <person name="Andreopoulos B."/>
            <person name="Lipzen A."/>
            <person name="Chen C."/>
            <person name="Yanf M."/>
            <person name="Daum C."/>
            <person name="Ng V."/>
            <person name="Clum A."/>
            <person name="Steindorff A."/>
            <person name="Ohm R."/>
            <person name="Martin F."/>
            <person name="Silar P."/>
            <person name="Natvig D."/>
            <person name="Lalanne C."/>
            <person name="Gautier V."/>
            <person name="Ament-Velasquez S.L."/>
            <person name="Kruys A."/>
            <person name="Hutchinson M.I."/>
            <person name="Powell A.J."/>
            <person name="Barry K."/>
            <person name="Miller A.N."/>
            <person name="Grigoriev I.V."/>
            <person name="Debuchy R."/>
            <person name="Gladieux P."/>
            <person name="Thoren M.H."/>
            <person name="Johannesson H."/>
        </authorList>
    </citation>
    <scope>NUCLEOTIDE SEQUENCE</scope>
    <source>
        <strain evidence="4">SMH4607-1</strain>
    </source>
</reference>
<evidence type="ECO:0000313" key="5">
    <source>
        <dbReference type="Proteomes" id="UP001172102"/>
    </source>
</evidence>
<comment type="caution">
    <text evidence="4">The sequence shown here is derived from an EMBL/GenBank/DDBJ whole genome shotgun (WGS) entry which is preliminary data.</text>
</comment>
<feature type="compositionally biased region" description="Polar residues" evidence="3">
    <location>
        <begin position="112"/>
        <end position="129"/>
    </location>
</feature>
<organism evidence="4 5">
    <name type="scientific">Lasiosphaeris hirsuta</name>
    <dbReference type="NCBI Taxonomy" id="260670"/>
    <lineage>
        <taxon>Eukaryota</taxon>
        <taxon>Fungi</taxon>
        <taxon>Dikarya</taxon>
        <taxon>Ascomycota</taxon>
        <taxon>Pezizomycotina</taxon>
        <taxon>Sordariomycetes</taxon>
        <taxon>Sordariomycetidae</taxon>
        <taxon>Sordariales</taxon>
        <taxon>Lasiosphaeriaceae</taxon>
        <taxon>Lasiosphaeris</taxon>
    </lineage>
</organism>
<evidence type="ECO:0000313" key="4">
    <source>
        <dbReference type="EMBL" id="KAK0719685.1"/>
    </source>
</evidence>
<protein>
    <recommendedName>
        <fullName evidence="6">Pentatricopeptide repeat protein</fullName>
    </recommendedName>
</protein>
<dbReference type="Gene3D" id="1.25.40.10">
    <property type="entry name" value="Tetratricopeptide repeat domain"/>
    <property type="match status" value="2"/>
</dbReference>
<feature type="repeat" description="PPR" evidence="2">
    <location>
        <begin position="751"/>
        <end position="785"/>
    </location>
</feature>
<keyword evidence="1" id="KW-0677">Repeat</keyword>
<keyword evidence="5" id="KW-1185">Reference proteome</keyword>
<gene>
    <name evidence="4" type="ORF">B0H67DRAFT_573794</name>
</gene>
<evidence type="ECO:0000256" key="3">
    <source>
        <dbReference type="SAM" id="MobiDB-lite"/>
    </source>
</evidence>
<feature type="repeat" description="PPR" evidence="2">
    <location>
        <begin position="474"/>
        <end position="508"/>
    </location>
</feature>
<evidence type="ECO:0000256" key="1">
    <source>
        <dbReference type="ARBA" id="ARBA00022737"/>
    </source>
</evidence>
<evidence type="ECO:0008006" key="6">
    <source>
        <dbReference type="Google" id="ProtNLM"/>
    </source>
</evidence>
<feature type="region of interest" description="Disordered" evidence="3">
    <location>
        <begin position="57"/>
        <end position="129"/>
    </location>
</feature>
<dbReference type="Pfam" id="PF13041">
    <property type="entry name" value="PPR_2"/>
    <property type="match status" value="2"/>
</dbReference>
<dbReference type="EMBL" id="JAUKUA010000003">
    <property type="protein sequence ID" value="KAK0719685.1"/>
    <property type="molecule type" value="Genomic_DNA"/>
</dbReference>
<evidence type="ECO:0000256" key="2">
    <source>
        <dbReference type="PROSITE-ProRule" id="PRU00708"/>
    </source>
</evidence>